<reference evidence="1 2" key="1">
    <citation type="submission" date="2017-01" db="EMBL/GenBank/DDBJ databases">
        <authorList>
            <person name="Mah S.A."/>
            <person name="Swanson W.J."/>
            <person name="Moy G.W."/>
            <person name="Vacquier V.D."/>
        </authorList>
    </citation>
    <scope>NUCLEOTIDE SEQUENCE [LARGE SCALE GENOMIC DNA]</scope>
    <source>
        <strain evidence="1 2">DSM 26375</strain>
    </source>
</reference>
<dbReference type="STRING" id="1086013.SAMN05421774_1352"/>
<dbReference type="EMBL" id="FTOT01000035">
    <property type="protein sequence ID" value="SIT26185.1"/>
    <property type="molecule type" value="Genomic_DNA"/>
</dbReference>
<evidence type="ECO:0000313" key="2">
    <source>
        <dbReference type="Proteomes" id="UP000186141"/>
    </source>
</evidence>
<evidence type="ECO:0000313" key="1">
    <source>
        <dbReference type="EMBL" id="SIT26185.1"/>
    </source>
</evidence>
<dbReference type="AlphaFoldDB" id="A0A1N7QTH5"/>
<keyword evidence="2" id="KW-1185">Reference proteome</keyword>
<gene>
    <name evidence="1" type="ORF">SAMN05421774_1352</name>
</gene>
<accession>A0A1N7QTH5</accession>
<organism evidence="1 2">
    <name type="scientific">Gemmobacter megaterium</name>
    <dbReference type="NCBI Taxonomy" id="1086013"/>
    <lineage>
        <taxon>Bacteria</taxon>
        <taxon>Pseudomonadati</taxon>
        <taxon>Pseudomonadota</taxon>
        <taxon>Alphaproteobacteria</taxon>
        <taxon>Rhodobacterales</taxon>
        <taxon>Paracoccaceae</taxon>
        <taxon>Gemmobacter</taxon>
    </lineage>
</organism>
<dbReference type="OrthoDB" id="7800977at2"/>
<name>A0A1N7QTH5_9RHOB</name>
<dbReference type="Proteomes" id="UP000186141">
    <property type="component" value="Unassembled WGS sequence"/>
</dbReference>
<dbReference type="RefSeq" id="WP_076534746.1">
    <property type="nucleotide sequence ID" value="NZ_BMEH01000033.1"/>
</dbReference>
<proteinExistence type="predicted"/>
<sequence length="345" mass="38799">MPLVGLDQKNSRVQFGAFEVDNKILFEFFNKVPAADRDEQLHKALYIGVLALMEDRLSSFLSRTANELGTELESLKLIFDMKKELFYRSAVKGVLAETEIADFLSEFFGRQKIADRIELTGDRAGAIRRNKTGDIVCHLAGDSGKRIAIECKFDKSIRLGDIQTKDIFTKKADTAWSQLLEAQANRDSQAGIIVFDASLVDNSILVAVQDLKFLPGIGLIAIIDSQKGDYRNLAIAYMLARDIALNAKTIELDTDVLKIIVNRLIKDARDMALVKHLVTANIDNMKQILAQIEKGILLAEFNQRYLIKFLAEGTLTKEDMLAFYAGEEIKERFRLIEREIGELCS</sequence>
<protein>
    <submittedName>
        <fullName evidence="1">Uncharacterized protein</fullName>
    </submittedName>
</protein>